<gene>
    <name evidence="2" type="ORF">TCIL3000_5_3740</name>
</gene>
<name>G0ULX0_TRYCI</name>
<evidence type="ECO:0000256" key="1">
    <source>
        <dbReference type="SAM" id="Phobius"/>
    </source>
</evidence>
<dbReference type="AlphaFoldDB" id="G0ULX0"/>
<feature type="transmembrane region" description="Helical" evidence="1">
    <location>
        <begin position="18"/>
        <end position="37"/>
    </location>
</feature>
<organism evidence="2">
    <name type="scientific">Trypanosoma congolense (strain IL3000)</name>
    <dbReference type="NCBI Taxonomy" id="1068625"/>
    <lineage>
        <taxon>Eukaryota</taxon>
        <taxon>Discoba</taxon>
        <taxon>Euglenozoa</taxon>
        <taxon>Kinetoplastea</taxon>
        <taxon>Metakinetoplastina</taxon>
        <taxon>Trypanosomatida</taxon>
        <taxon>Trypanosomatidae</taxon>
        <taxon>Trypanosoma</taxon>
        <taxon>Nannomonas</taxon>
    </lineage>
</organism>
<keyword evidence="1" id="KW-0812">Transmembrane</keyword>
<keyword evidence="1" id="KW-0472">Membrane</keyword>
<accession>G0ULX0</accession>
<keyword evidence="1" id="KW-1133">Transmembrane helix</keyword>
<dbReference type="EMBL" id="HE575318">
    <property type="protein sequence ID" value="CCC90632.1"/>
    <property type="molecule type" value="Genomic_DNA"/>
</dbReference>
<protein>
    <submittedName>
        <fullName evidence="2">Uncharacterized protein</fullName>
    </submittedName>
</protein>
<evidence type="ECO:0000313" key="2">
    <source>
        <dbReference type="EMBL" id="CCC90632.1"/>
    </source>
</evidence>
<reference evidence="2" key="1">
    <citation type="journal article" date="2012" name="Proc. Natl. Acad. Sci. U.S.A.">
        <title>Antigenic diversity is generated by distinct evolutionary mechanisms in African trypanosome species.</title>
        <authorList>
            <person name="Jackson A.P."/>
            <person name="Berry A."/>
            <person name="Aslett M."/>
            <person name="Allison H.C."/>
            <person name="Burton P."/>
            <person name="Vavrova-Anderson J."/>
            <person name="Brown R."/>
            <person name="Browne H."/>
            <person name="Corton N."/>
            <person name="Hauser H."/>
            <person name="Gamble J."/>
            <person name="Gilderthorp R."/>
            <person name="Marcello L."/>
            <person name="McQuillan J."/>
            <person name="Otto T.D."/>
            <person name="Quail M.A."/>
            <person name="Sanders M.J."/>
            <person name="van Tonder A."/>
            <person name="Ginger M.L."/>
            <person name="Field M.C."/>
            <person name="Barry J.D."/>
            <person name="Hertz-Fowler C."/>
            <person name="Berriman M."/>
        </authorList>
    </citation>
    <scope>NUCLEOTIDE SEQUENCE</scope>
    <source>
        <strain evidence="2">IL3000</strain>
    </source>
</reference>
<feature type="transmembrane region" description="Helical" evidence="1">
    <location>
        <begin position="91"/>
        <end position="111"/>
    </location>
</feature>
<feature type="transmembrane region" description="Helical" evidence="1">
    <location>
        <begin position="58"/>
        <end position="79"/>
    </location>
</feature>
<sequence>MTFSGPLELVRRVTSRYVTLRCAVLCCVYGGGMSAGFDGRYSYEERNRPGTWCGNACVWGVAAVVDSSYFLVDLLYIYTYIYCASSFNPNVVVTLCCGFIYLFFHPSLLVVTRPP</sequence>
<proteinExistence type="predicted"/>